<proteinExistence type="predicted"/>
<keyword evidence="2" id="KW-1185">Reference proteome</keyword>
<dbReference type="Proteomes" id="UP000092154">
    <property type="component" value="Unassembled WGS sequence"/>
</dbReference>
<name>A0A1B7NET8_9AGAM</name>
<organism evidence="1 2">
    <name type="scientific">Rhizopogon vinicolor AM-OR11-026</name>
    <dbReference type="NCBI Taxonomy" id="1314800"/>
    <lineage>
        <taxon>Eukaryota</taxon>
        <taxon>Fungi</taxon>
        <taxon>Dikarya</taxon>
        <taxon>Basidiomycota</taxon>
        <taxon>Agaricomycotina</taxon>
        <taxon>Agaricomycetes</taxon>
        <taxon>Agaricomycetidae</taxon>
        <taxon>Boletales</taxon>
        <taxon>Suillineae</taxon>
        <taxon>Rhizopogonaceae</taxon>
        <taxon>Rhizopogon</taxon>
    </lineage>
</organism>
<protein>
    <submittedName>
        <fullName evidence="1">Uncharacterized protein</fullName>
    </submittedName>
</protein>
<evidence type="ECO:0000313" key="1">
    <source>
        <dbReference type="EMBL" id="OAX43411.1"/>
    </source>
</evidence>
<reference evidence="1 2" key="1">
    <citation type="submission" date="2016-06" db="EMBL/GenBank/DDBJ databases">
        <title>Comparative genomics of the ectomycorrhizal sister species Rhizopogon vinicolor and Rhizopogon vesiculosus (Basidiomycota: Boletales) reveals a divergence of the mating type B locus.</title>
        <authorList>
            <consortium name="DOE Joint Genome Institute"/>
            <person name="Mujic A.B."/>
            <person name="Kuo A."/>
            <person name="Tritt A."/>
            <person name="Lipzen A."/>
            <person name="Chen C."/>
            <person name="Johnson J."/>
            <person name="Sharma A."/>
            <person name="Barry K."/>
            <person name="Grigoriev I.V."/>
            <person name="Spatafora J.W."/>
        </authorList>
    </citation>
    <scope>NUCLEOTIDE SEQUENCE [LARGE SCALE GENOMIC DNA]</scope>
    <source>
        <strain evidence="1 2">AM-OR11-026</strain>
    </source>
</reference>
<evidence type="ECO:0000313" key="2">
    <source>
        <dbReference type="Proteomes" id="UP000092154"/>
    </source>
</evidence>
<dbReference type="EMBL" id="KV448138">
    <property type="protein sequence ID" value="OAX43411.1"/>
    <property type="molecule type" value="Genomic_DNA"/>
</dbReference>
<sequence length="247" mass="27359">MSMSAHSAISRINNNVSTIPQHVPELLIPVPSLPQQLTTPPGESCPSVILKRQAIRIPVPLQTSSHASPLDILATFQELDDFFSWMDFTYPEAEGGELDNVTVGSTAPQVVSCPRLVSPDVLGKMQQSPLQDHQSGHMHPCRPTTIRLPLRTGRVVAIPGISFQQVTFQIFQLVALKYGVNDSGRDSAEGKNIYLCFLCSARKDIYTHHTFAGELNRVRSSGSRGRDGHTAQKYHMFLDIIIQKWSM</sequence>
<dbReference type="AlphaFoldDB" id="A0A1B7NET8"/>
<gene>
    <name evidence="1" type="ORF">K503DRAFT_853302</name>
</gene>
<dbReference type="InParanoid" id="A0A1B7NET8"/>
<accession>A0A1B7NET8</accession>